<dbReference type="AlphaFoldDB" id="A0A4Q7UG77"/>
<keyword evidence="3" id="KW-0732">Signal</keyword>
<evidence type="ECO:0000256" key="2">
    <source>
        <dbReference type="SAM" id="Phobius"/>
    </source>
</evidence>
<comment type="caution">
    <text evidence="4">The sequence shown here is derived from an EMBL/GenBank/DDBJ whole genome shotgun (WGS) entry which is preliminary data.</text>
</comment>
<feature type="compositionally biased region" description="Pro residues" evidence="1">
    <location>
        <begin position="204"/>
        <end position="224"/>
    </location>
</feature>
<keyword evidence="2" id="KW-0812">Transmembrane</keyword>
<protein>
    <submittedName>
        <fullName evidence="4">LPXTG-motif cell wall-anchored protein</fullName>
    </submittedName>
</protein>
<reference evidence="4 5" key="1">
    <citation type="submission" date="2019-02" db="EMBL/GenBank/DDBJ databases">
        <title>Sequencing the genomes of 1000 actinobacteria strains.</title>
        <authorList>
            <person name="Klenk H.-P."/>
        </authorList>
    </citation>
    <scope>NUCLEOTIDE SEQUENCE [LARGE SCALE GENOMIC DNA]</scope>
    <source>
        <strain evidence="4 5">DSM 45888</strain>
    </source>
</reference>
<evidence type="ECO:0000256" key="3">
    <source>
        <dbReference type="SAM" id="SignalP"/>
    </source>
</evidence>
<dbReference type="EMBL" id="SHKK01000001">
    <property type="protein sequence ID" value="RZT79201.1"/>
    <property type="molecule type" value="Genomic_DNA"/>
</dbReference>
<feature type="transmembrane region" description="Helical" evidence="2">
    <location>
        <begin position="282"/>
        <end position="301"/>
    </location>
</feature>
<feature type="compositionally biased region" description="Pro residues" evidence="1">
    <location>
        <begin position="178"/>
        <end position="187"/>
    </location>
</feature>
<feature type="chain" id="PRO_5020378237" evidence="3">
    <location>
        <begin position="20"/>
        <end position="306"/>
    </location>
</feature>
<feature type="signal peptide" evidence="3">
    <location>
        <begin position="1"/>
        <end position="19"/>
    </location>
</feature>
<organism evidence="4 5">
    <name type="scientific">Micromonospora violae</name>
    <dbReference type="NCBI Taxonomy" id="1278207"/>
    <lineage>
        <taxon>Bacteria</taxon>
        <taxon>Bacillati</taxon>
        <taxon>Actinomycetota</taxon>
        <taxon>Actinomycetes</taxon>
        <taxon>Micromonosporales</taxon>
        <taxon>Micromonosporaceae</taxon>
        <taxon>Micromonospora</taxon>
    </lineage>
</organism>
<feature type="region of interest" description="Disordered" evidence="1">
    <location>
        <begin position="151"/>
        <end position="277"/>
    </location>
</feature>
<keyword evidence="5" id="KW-1185">Reference proteome</keyword>
<evidence type="ECO:0000256" key="1">
    <source>
        <dbReference type="SAM" id="MobiDB-lite"/>
    </source>
</evidence>
<dbReference type="NCBIfam" id="TIGR01167">
    <property type="entry name" value="LPXTG_anchor"/>
    <property type="match status" value="1"/>
</dbReference>
<dbReference type="Proteomes" id="UP000293781">
    <property type="component" value="Unassembled WGS sequence"/>
</dbReference>
<evidence type="ECO:0000313" key="4">
    <source>
        <dbReference type="EMBL" id="RZT79201.1"/>
    </source>
</evidence>
<sequence>MVALSIVAVVAGTPAPALADPLPIGQCTTSSGVILAVDFSKWGGPLLRSCGTTPTTGYQLLNQGGWRTTGTQHDGPAFICRIGYAGHQGGTQYPTPATERCGLTPPASAYWSYWHADPGQNTWVYSQLGAMSYKPKPGSVDLWIFGATDIGGTEGRPRFSPDSVRARNGKPTGTATTAPPPAAPTPAQPGSGNPPGAGNLPGAGNPPPVDPGVGNPPPGLPPAGAPTLGPISGTPTPSVGETTPAAGGPPLPPSATADGPRVLDAEPTATAARQDTGSARPALITVGLLALLALAGGVVGWRRRRA</sequence>
<name>A0A4Q7UG77_9ACTN</name>
<proteinExistence type="predicted"/>
<evidence type="ECO:0000313" key="5">
    <source>
        <dbReference type="Proteomes" id="UP000293781"/>
    </source>
</evidence>
<accession>A0A4Q7UG77</accession>
<gene>
    <name evidence="4" type="ORF">EV382_2398</name>
</gene>
<keyword evidence="2" id="KW-1133">Transmembrane helix</keyword>
<keyword evidence="2" id="KW-0472">Membrane</keyword>